<name>S8AF10_DACHA</name>
<comment type="caution">
    <text evidence="4">The sequence shown here is derived from an EMBL/GenBank/DDBJ whole genome shotgun (WGS) entry which is preliminary data.</text>
</comment>
<feature type="region of interest" description="Disordered" evidence="1">
    <location>
        <begin position="568"/>
        <end position="599"/>
    </location>
</feature>
<proteinExistence type="predicted"/>
<organism evidence="4 5">
    <name type="scientific">Dactylellina haptotyla (strain CBS 200.50)</name>
    <name type="common">Nematode-trapping fungus</name>
    <name type="synonym">Monacrosporium haptotylum</name>
    <dbReference type="NCBI Taxonomy" id="1284197"/>
    <lineage>
        <taxon>Eukaryota</taxon>
        <taxon>Fungi</taxon>
        <taxon>Dikarya</taxon>
        <taxon>Ascomycota</taxon>
        <taxon>Pezizomycotina</taxon>
        <taxon>Orbiliomycetes</taxon>
        <taxon>Orbiliales</taxon>
        <taxon>Orbiliaceae</taxon>
        <taxon>Dactylellina</taxon>
    </lineage>
</organism>
<keyword evidence="3" id="KW-0732">Signal</keyword>
<feature type="signal peptide" evidence="3">
    <location>
        <begin position="1"/>
        <end position="22"/>
    </location>
</feature>
<feature type="compositionally biased region" description="Polar residues" evidence="1">
    <location>
        <begin position="579"/>
        <end position="591"/>
    </location>
</feature>
<keyword evidence="2" id="KW-1133">Transmembrane helix</keyword>
<feature type="region of interest" description="Disordered" evidence="1">
    <location>
        <begin position="81"/>
        <end position="164"/>
    </location>
</feature>
<reference evidence="4 5" key="1">
    <citation type="journal article" date="2013" name="PLoS Genet.">
        <title>Genomic mechanisms accounting for the adaptation to parasitism in nematode-trapping fungi.</title>
        <authorList>
            <person name="Meerupati T."/>
            <person name="Andersson K.M."/>
            <person name="Friman E."/>
            <person name="Kumar D."/>
            <person name="Tunlid A."/>
            <person name="Ahren D."/>
        </authorList>
    </citation>
    <scope>NUCLEOTIDE SEQUENCE [LARGE SCALE GENOMIC DNA]</scope>
    <source>
        <strain evidence="4 5">CBS 200.50</strain>
    </source>
</reference>
<sequence>MRSSSKLVVLLATISSVQICLAKTDTRTVSAPVNVTVTEICSLSRKYVTSYTTDSLDNTSTSSQNTTDTYTITLCAPESITTSTGADVGSTTDTLPIETESPSSSVVSVNSSTPSEPAVESTSTSSTNASEIQALITTSQATTTSSGTIEAESEHQLETSMPSTTLANPTLAIETSQLPELTVEAESKLASMTTSEPVSIASEIGFLIHNTSITAGPTTTTLQSDTSIESSTSSEQFPSLLFPANSTTDAVTPEETPEETPDMTELVLMRLARVRGASISEGGPGEDDEWALTIWWNNGVMILIYLFLYLPEEAWTDEFVTSLENLIIPDDYFLPWPPIDFLAEFLGVEVPLETLPDTVETETVETTIHTTQNGKPTDIVSSFTSLITEPPIAPSITTKLVTSSFTSWSNGQPIITSTVATRTFAIAASSTITSEGTSLLETVIDGTTTFVPVVFPVTVVTPGNTFRILGSVTTITTVISGTTEIFKRTLITGSLVAARTLEFVSGDSAGFTKTFDDDNGITYILTDGVTKTLAASGSIIDHAAFPMTTSSATRAGKAVPGTFVTEIASQTSGGGGGEQQTAALSGPEQTTVGGGGSASDKSAGSSVLVPYFGAFMVLGVISVHAFF</sequence>
<evidence type="ECO:0000256" key="2">
    <source>
        <dbReference type="SAM" id="Phobius"/>
    </source>
</evidence>
<feature type="compositionally biased region" description="Polar residues" evidence="1">
    <location>
        <begin position="81"/>
        <end position="94"/>
    </location>
</feature>
<dbReference type="EMBL" id="AQGS01000226">
    <property type="protein sequence ID" value="EPS41645.1"/>
    <property type="molecule type" value="Genomic_DNA"/>
</dbReference>
<keyword evidence="5" id="KW-1185">Reference proteome</keyword>
<gene>
    <name evidence="4" type="ORF">H072_4449</name>
</gene>
<dbReference type="Proteomes" id="UP000015100">
    <property type="component" value="Unassembled WGS sequence"/>
</dbReference>
<keyword evidence="2" id="KW-0472">Membrane</keyword>
<protein>
    <submittedName>
        <fullName evidence="4">Uncharacterized protein</fullName>
    </submittedName>
</protein>
<feature type="chain" id="PRO_5004560436" evidence="3">
    <location>
        <begin position="23"/>
        <end position="627"/>
    </location>
</feature>
<feature type="compositionally biased region" description="Low complexity" evidence="1">
    <location>
        <begin position="137"/>
        <end position="148"/>
    </location>
</feature>
<accession>S8AF10</accession>
<evidence type="ECO:0000256" key="1">
    <source>
        <dbReference type="SAM" id="MobiDB-lite"/>
    </source>
</evidence>
<dbReference type="AlphaFoldDB" id="S8AF10"/>
<dbReference type="HOGENOM" id="CLU_436144_0_0_1"/>
<keyword evidence="2" id="KW-0812">Transmembrane</keyword>
<evidence type="ECO:0000256" key="3">
    <source>
        <dbReference type="SAM" id="SignalP"/>
    </source>
</evidence>
<evidence type="ECO:0000313" key="4">
    <source>
        <dbReference type="EMBL" id="EPS41645.1"/>
    </source>
</evidence>
<evidence type="ECO:0000313" key="5">
    <source>
        <dbReference type="Proteomes" id="UP000015100"/>
    </source>
</evidence>
<feature type="compositionally biased region" description="Low complexity" evidence="1">
    <location>
        <begin position="98"/>
        <end position="127"/>
    </location>
</feature>
<feature type="transmembrane region" description="Helical" evidence="2">
    <location>
        <begin position="608"/>
        <end position="626"/>
    </location>
</feature>
<reference evidence="5" key="2">
    <citation type="submission" date="2013-04" db="EMBL/GenBank/DDBJ databases">
        <title>Genomic mechanisms accounting for the adaptation to parasitism in nematode-trapping fungi.</title>
        <authorList>
            <person name="Ahren D.G."/>
        </authorList>
    </citation>
    <scope>NUCLEOTIDE SEQUENCE [LARGE SCALE GENOMIC DNA]</scope>
    <source>
        <strain evidence="5">CBS 200.50</strain>
    </source>
</reference>